<reference evidence="2 3" key="1">
    <citation type="submission" date="2014-10" db="EMBL/GenBank/DDBJ databases">
        <title>Genome sequence of Clostridium aceticum DSM 1496.</title>
        <authorList>
            <person name="Poehlein A."/>
            <person name="Schiel-Bengelsdorf B."/>
            <person name="Gottschalk G."/>
            <person name="Duerre P."/>
            <person name="Daniel R."/>
        </authorList>
    </citation>
    <scope>NUCLEOTIDE SEQUENCE [LARGE SCALE GENOMIC DNA]</scope>
    <source>
        <strain evidence="2 3">DSM 1496</strain>
    </source>
</reference>
<gene>
    <name evidence="2" type="ORF">CACET_c07140</name>
</gene>
<dbReference type="EMBL" id="CP009687">
    <property type="protein sequence ID" value="AKL94224.1"/>
    <property type="molecule type" value="Genomic_DNA"/>
</dbReference>
<evidence type="ECO:0000313" key="2">
    <source>
        <dbReference type="EMBL" id="AKL94224.1"/>
    </source>
</evidence>
<keyword evidence="2" id="KW-0255">Endonuclease</keyword>
<dbReference type="GO" id="GO:0004519">
    <property type="term" value="F:endonuclease activity"/>
    <property type="evidence" value="ECO:0007669"/>
    <property type="project" value="UniProtKB-KW"/>
</dbReference>
<name>A0A0D8IEE0_9CLOT</name>
<dbReference type="PROSITE" id="PS50164">
    <property type="entry name" value="GIY_YIG"/>
    <property type="match status" value="1"/>
</dbReference>
<sequence>MPYTYMLRCADETFYTGWTTDLYKRLKVHNEGKGARYTRGRGPVKLVYWEIYSNRSDAQKREASLRRLKRQEKEDLVKSFQQTNCLQIP</sequence>
<protein>
    <submittedName>
        <fullName evidence="2">Endonuclease</fullName>
    </submittedName>
</protein>
<dbReference type="Proteomes" id="UP000035704">
    <property type="component" value="Chromosome"/>
</dbReference>
<dbReference type="InterPro" id="IPR035901">
    <property type="entry name" value="GIY-YIG_endonuc_sf"/>
</dbReference>
<dbReference type="STRING" id="84022.CACET_c07140"/>
<comment type="similarity">
    <text evidence="1">Belongs to the UPF0213 family.</text>
</comment>
<dbReference type="PANTHER" id="PTHR34477:SF1">
    <property type="entry name" value="UPF0213 PROTEIN YHBQ"/>
    <property type="match status" value="1"/>
</dbReference>
<keyword evidence="2" id="KW-0378">Hydrolase</keyword>
<organism evidence="2 3">
    <name type="scientific">Clostridium aceticum</name>
    <dbReference type="NCBI Taxonomy" id="84022"/>
    <lineage>
        <taxon>Bacteria</taxon>
        <taxon>Bacillati</taxon>
        <taxon>Bacillota</taxon>
        <taxon>Clostridia</taxon>
        <taxon>Eubacteriales</taxon>
        <taxon>Clostridiaceae</taxon>
        <taxon>Clostridium</taxon>
    </lineage>
</organism>
<keyword evidence="2" id="KW-0540">Nuclease</keyword>
<dbReference type="AlphaFoldDB" id="A0A0D8IEE0"/>
<dbReference type="Gene3D" id="3.40.1440.10">
    <property type="entry name" value="GIY-YIG endonuclease"/>
    <property type="match status" value="1"/>
</dbReference>
<dbReference type="CDD" id="cd10456">
    <property type="entry name" value="GIY-YIG_UPF0213"/>
    <property type="match status" value="1"/>
</dbReference>
<dbReference type="OrthoDB" id="9807770at2"/>
<evidence type="ECO:0000313" key="3">
    <source>
        <dbReference type="Proteomes" id="UP000035704"/>
    </source>
</evidence>
<dbReference type="KEGG" id="cace:CACET_c07140"/>
<dbReference type="Pfam" id="PF01541">
    <property type="entry name" value="GIY-YIG"/>
    <property type="match status" value="1"/>
</dbReference>
<dbReference type="PATRIC" id="fig|84022.5.peg.1373"/>
<proteinExistence type="inferred from homology"/>
<dbReference type="RefSeq" id="WP_044822946.1">
    <property type="nucleotide sequence ID" value="NZ_CP009687.1"/>
</dbReference>
<evidence type="ECO:0000256" key="1">
    <source>
        <dbReference type="ARBA" id="ARBA00007435"/>
    </source>
</evidence>
<accession>A0A0D8IEE0</accession>
<dbReference type="InterPro" id="IPR000305">
    <property type="entry name" value="GIY-YIG_endonuc"/>
</dbReference>
<dbReference type="PANTHER" id="PTHR34477">
    <property type="entry name" value="UPF0213 PROTEIN YHBQ"/>
    <property type="match status" value="1"/>
</dbReference>
<dbReference type="InterPro" id="IPR050190">
    <property type="entry name" value="UPF0213_domain"/>
</dbReference>
<keyword evidence="3" id="KW-1185">Reference proteome</keyword>
<dbReference type="SUPFAM" id="SSF82771">
    <property type="entry name" value="GIY-YIG endonuclease"/>
    <property type="match status" value="1"/>
</dbReference>